<dbReference type="EMBL" id="JANFNG010000010">
    <property type="protein sequence ID" value="MCQ4081954.1"/>
    <property type="molecule type" value="Genomic_DNA"/>
</dbReference>
<keyword evidence="2" id="KW-1185">Reference proteome</keyword>
<reference evidence="1" key="1">
    <citation type="submission" date="2022-06" db="EMBL/GenBank/DDBJ databases">
        <title>Draft genome sequence of Streptomyces sp. RB6PN25 isolated from peat swamp forest in Thailand.</title>
        <authorList>
            <person name="Duangmal K."/>
            <person name="Klaysubun C."/>
        </authorList>
    </citation>
    <scope>NUCLEOTIDE SEQUENCE</scope>
    <source>
        <strain evidence="1">RB6PN25</strain>
    </source>
</reference>
<sequence>MFADDELVLQSHPLIDGVEVPLFGRMDMWPLVATRKPANVAVSAWCAPFTGLEGVWNLRAREVAMVLLNPRHPAVLAAGINRKARPASVSTVFNAMFLLRHLASWAAGRGLSADLAEWQDDDVRAWVDHRRGELSASGLVGYVSAARLLHQLGPVLTGGGLARDPWRGQSARQVVDLPVDKTVRTPNIDPQVWHALVKAAWTYVHTFAPDILKARARAIELEQAAIATAAGLEARVDQYLADPDNIIPLHPPRYLVYCNRHQPGEFGTELEVNWSFLGVLLGIRREQRALTTLTGYRSHVGRARAKILQAVREGRGRPGGLVDSYATVTRPDGSIGPWHPGLSPRGVREECVTLRAACYVMVAALSMMRDSEIREITRGSVVEHYGASAVASMKRKHDPNQPREHWWIIEPVAEAIAVAEAISRHVDLVFSSDVGGGVNGESVDTEAGFKSGQMVSRFIERINDRSEFTGLTIPEGHVAPHMFRKTMAMLTATEPSAEIALGLQLKHAATRALANRSTQGYMATDTTWAKLLDSAVDDIRFTRLREFYDDYHSGKAIGFGPGAERMMAAFDTIRRTAQARQGDARVEYDILRKTRISIRLGKLNHCMFDENSPAGAKCLEEAIVPEGHRGPLVDRCQPGRCANSVIGREHLPIWKAEQHSLLTLLDQPKIAPCRRAALQNQLEDVKAVIRKAES</sequence>
<proteinExistence type="predicted"/>
<evidence type="ECO:0000313" key="2">
    <source>
        <dbReference type="Proteomes" id="UP001057702"/>
    </source>
</evidence>
<gene>
    <name evidence="1" type="ORF">NGB36_15390</name>
</gene>
<dbReference type="InterPro" id="IPR011010">
    <property type="entry name" value="DNA_brk_join_enz"/>
</dbReference>
<protein>
    <submittedName>
        <fullName evidence="1">Integrase</fullName>
    </submittedName>
</protein>
<evidence type="ECO:0000313" key="1">
    <source>
        <dbReference type="EMBL" id="MCQ4081954.1"/>
    </source>
</evidence>
<name>A0ABT1PWD3_9ACTN</name>
<dbReference type="Proteomes" id="UP001057702">
    <property type="component" value="Unassembled WGS sequence"/>
</dbReference>
<dbReference type="SUPFAM" id="SSF56349">
    <property type="entry name" value="DNA breaking-rejoining enzymes"/>
    <property type="match status" value="1"/>
</dbReference>
<organism evidence="1 2">
    <name type="scientific">Streptomyces humicola</name>
    <dbReference type="NCBI Taxonomy" id="2953240"/>
    <lineage>
        <taxon>Bacteria</taxon>
        <taxon>Bacillati</taxon>
        <taxon>Actinomycetota</taxon>
        <taxon>Actinomycetes</taxon>
        <taxon>Kitasatosporales</taxon>
        <taxon>Streptomycetaceae</taxon>
        <taxon>Streptomyces</taxon>
    </lineage>
</organism>
<comment type="caution">
    <text evidence="1">The sequence shown here is derived from an EMBL/GenBank/DDBJ whole genome shotgun (WGS) entry which is preliminary data.</text>
</comment>
<accession>A0ABT1PWD3</accession>